<evidence type="ECO:0000313" key="1">
    <source>
        <dbReference type="EMBL" id="KAF6037443.1"/>
    </source>
</evidence>
<dbReference type="EMBL" id="VXIV02000571">
    <property type="protein sequence ID" value="KAF6037443.1"/>
    <property type="molecule type" value="Genomic_DNA"/>
</dbReference>
<gene>
    <name evidence="1" type="ORF">EB796_004265</name>
</gene>
<organism evidence="1 2">
    <name type="scientific">Bugula neritina</name>
    <name type="common">Brown bryozoan</name>
    <name type="synonym">Sertularia neritina</name>
    <dbReference type="NCBI Taxonomy" id="10212"/>
    <lineage>
        <taxon>Eukaryota</taxon>
        <taxon>Metazoa</taxon>
        <taxon>Spiralia</taxon>
        <taxon>Lophotrochozoa</taxon>
        <taxon>Bryozoa</taxon>
        <taxon>Gymnolaemata</taxon>
        <taxon>Cheilostomatida</taxon>
        <taxon>Flustrina</taxon>
        <taxon>Buguloidea</taxon>
        <taxon>Bugulidae</taxon>
        <taxon>Bugula</taxon>
    </lineage>
</organism>
<comment type="caution">
    <text evidence="1">The sequence shown here is derived from an EMBL/GenBank/DDBJ whole genome shotgun (WGS) entry which is preliminary data.</text>
</comment>
<keyword evidence="2" id="KW-1185">Reference proteome</keyword>
<reference evidence="1" key="1">
    <citation type="submission" date="2020-06" db="EMBL/GenBank/DDBJ databases">
        <title>Draft genome of Bugula neritina, a colonial animal packing powerful symbionts and potential medicines.</title>
        <authorList>
            <person name="Rayko M."/>
        </authorList>
    </citation>
    <scope>NUCLEOTIDE SEQUENCE [LARGE SCALE GENOMIC DNA]</scope>
    <source>
        <strain evidence="1">Kwan_BN1</strain>
    </source>
</reference>
<sequence>MTNIFRDSSSRKAISTPVWRYSIGAADVKKFDSTLRRLLLPVSWSLRCFNAASRQLQLVIYLLWARQARESAPTTFCIHYIAGSFTSSGV</sequence>
<accession>A0A7J7KGV4</accession>
<dbReference type="Proteomes" id="UP000593567">
    <property type="component" value="Unassembled WGS sequence"/>
</dbReference>
<evidence type="ECO:0000313" key="2">
    <source>
        <dbReference type="Proteomes" id="UP000593567"/>
    </source>
</evidence>
<proteinExistence type="predicted"/>
<name>A0A7J7KGV4_BUGNE</name>
<dbReference type="AlphaFoldDB" id="A0A7J7KGV4"/>
<protein>
    <submittedName>
        <fullName evidence="1">Uncharacterized protein</fullName>
    </submittedName>
</protein>